<dbReference type="EMBL" id="FUZT01000006">
    <property type="protein sequence ID" value="SKC72649.1"/>
    <property type="molecule type" value="Genomic_DNA"/>
</dbReference>
<accession>A0A1T5LAG0</accession>
<dbReference type="PANTHER" id="PTHR35177">
    <property type="entry name" value="HYDROGENASE MATURATION FACTOR HYBG"/>
    <property type="match status" value="1"/>
</dbReference>
<evidence type="ECO:0000313" key="2">
    <source>
        <dbReference type="EMBL" id="SKC72649.1"/>
    </source>
</evidence>
<dbReference type="FunFam" id="2.30.30.140:FF:000022">
    <property type="entry name" value="Hydrogenase assembly chaperone HybG"/>
    <property type="match status" value="1"/>
</dbReference>
<dbReference type="GO" id="GO:0051604">
    <property type="term" value="P:protein maturation"/>
    <property type="evidence" value="ECO:0007669"/>
    <property type="project" value="TreeGrafter"/>
</dbReference>
<dbReference type="GO" id="GO:0005506">
    <property type="term" value="F:iron ion binding"/>
    <property type="evidence" value="ECO:0007669"/>
    <property type="project" value="TreeGrafter"/>
</dbReference>
<evidence type="ECO:0000256" key="1">
    <source>
        <dbReference type="ARBA" id="ARBA00006018"/>
    </source>
</evidence>
<dbReference type="RefSeq" id="WP_244282086.1">
    <property type="nucleotide sequence ID" value="NZ_FUZT01000006.1"/>
</dbReference>
<dbReference type="AlphaFoldDB" id="A0A1T5LAG0"/>
<proteinExistence type="inferred from homology"/>
<dbReference type="Proteomes" id="UP000190285">
    <property type="component" value="Unassembled WGS sequence"/>
</dbReference>
<dbReference type="SUPFAM" id="SSF159127">
    <property type="entry name" value="HupF/HypC-like"/>
    <property type="match status" value="1"/>
</dbReference>
<reference evidence="2 3" key="1">
    <citation type="submission" date="2017-02" db="EMBL/GenBank/DDBJ databases">
        <authorList>
            <person name="Peterson S.W."/>
        </authorList>
    </citation>
    <scope>NUCLEOTIDE SEQUENCE [LARGE SCALE GENOMIC DNA]</scope>
    <source>
        <strain evidence="2 3">M1</strain>
    </source>
</reference>
<dbReference type="InterPro" id="IPR001109">
    <property type="entry name" value="Hydrogenase_HupF/HypC"/>
</dbReference>
<dbReference type="Gene3D" id="2.30.30.140">
    <property type="match status" value="1"/>
</dbReference>
<sequence length="80" mass="8801">MRIDKGSDDMCIAVPAEVIKVYKDMALVDFGGVRTKVSTCLVGSLNIGDYVLIHVGCAIQKIDKVEAERTLKIFNEIVED</sequence>
<dbReference type="PANTHER" id="PTHR35177:SF2">
    <property type="entry name" value="HYDROGENASE MATURATION FACTOR HYBG"/>
    <property type="match status" value="1"/>
</dbReference>
<protein>
    <submittedName>
        <fullName evidence="2">Hydrogenase maturation protein HypC</fullName>
    </submittedName>
</protein>
<comment type="similarity">
    <text evidence="1">Belongs to the HupF/HypC family.</text>
</comment>
<evidence type="ECO:0000313" key="3">
    <source>
        <dbReference type="Proteomes" id="UP000190285"/>
    </source>
</evidence>
<dbReference type="Pfam" id="PF01455">
    <property type="entry name" value="HupF_HypC"/>
    <property type="match status" value="1"/>
</dbReference>
<keyword evidence="3" id="KW-1185">Reference proteome</keyword>
<name>A0A1T5LAG0_9FIRM</name>
<dbReference type="PRINTS" id="PR00445">
    <property type="entry name" value="HUPFHYPC"/>
</dbReference>
<gene>
    <name evidence="2" type="ORF">SAMN02194393_02633</name>
</gene>
<dbReference type="NCBIfam" id="TIGR00074">
    <property type="entry name" value="hypC_hupF"/>
    <property type="match status" value="1"/>
</dbReference>
<organism evidence="2 3">
    <name type="scientific">Maledivibacter halophilus</name>
    <dbReference type="NCBI Taxonomy" id="36842"/>
    <lineage>
        <taxon>Bacteria</taxon>
        <taxon>Bacillati</taxon>
        <taxon>Bacillota</taxon>
        <taxon>Clostridia</taxon>
        <taxon>Peptostreptococcales</taxon>
        <taxon>Caminicellaceae</taxon>
        <taxon>Maledivibacter</taxon>
    </lineage>
</organism>
<dbReference type="STRING" id="36842.SAMN02194393_02633"/>
<dbReference type="GO" id="GO:1902670">
    <property type="term" value="F:carbon dioxide binding"/>
    <property type="evidence" value="ECO:0007669"/>
    <property type="project" value="TreeGrafter"/>
</dbReference>